<evidence type="ECO:0000256" key="2">
    <source>
        <dbReference type="ARBA" id="ARBA00023315"/>
    </source>
</evidence>
<evidence type="ECO:0000256" key="3">
    <source>
        <dbReference type="SAM" id="MobiDB-lite"/>
    </source>
</evidence>
<keyword evidence="6" id="KW-1185">Reference proteome</keyword>
<evidence type="ECO:0000313" key="6">
    <source>
        <dbReference type="Proteomes" id="UP000005408"/>
    </source>
</evidence>
<sequence length="233" mass="26513">MDFTPITTQQPLPIGQKDGHVQPTELLRRGPVSVRNATESEEDREFIGKLVIEAFERKVVHATSRASLPAMNTIYSNHMRGRPPLFYERHFIAEYNGERAGTCVLHYHGDAELFPDRTEDIPPLSCCDICGLWLLQLGTPKDYPAGKCYLDPICVDEKFRGKGIGKVLLDMAEIDAKKRGCKVIYLLVATTNRAQHLYERQGYHVIEKKSLCCCGYWCMTGEREFARMDKVLD</sequence>
<accession>A0A8W8JDW3</accession>
<evidence type="ECO:0000259" key="4">
    <source>
        <dbReference type="PROSITE" id="PS51186"/>
    </source>
</evidence>
<feature type="region of interest" description="Disordered" evidence="3">
    <location>
        <begin position="1"/>
        <end position="20"/>
    </location>
</feature>
<feature type="compositionally biased region" description="Polar residues" evidence="3">
    <location>
        <begin position="1"/>
        <end position="11"/>
    </location>
</feature>
<keyword evidence="2" id="KW-0012">Acyltransferase</keyword>
<dbReference type="Gene3D" id="3.40.630.30">
    <property type="match status" value="1"/>
</dbReference>
<evidence type="ECO:0000313" key="5">
    <source>
        <dbReference type="EnsemblMetazoa" id="G18732.1:cds"/>
    </source>
</evidence>
<dbReference type="EnsemblMetazoa" id="G18732.1">
    <property type="protein sequence ID" value="G18732.1:cds"/>
    <property type="gene ID" value="G18732"/>
</dbReference>
<dbReference type="OrthoDB" id="6283299at2759"/>
<dbReference type="AlphaFoldDB" id="A0A8W8JDW3"/>
<organism evidence="5 6">
    <name type="scientific">Magallana gigas</name>
    <name type="common">Pacific oyster</name>
    <name type="synonym">Crassostrea gigas</name>
    <dbReference type="NCBI Taxonomy" id="29159"/>
    <lineage>
        <taxon>Eukaryota</taxon>
        <taxon>Metazoa</taxon>
        <taxon>Spiralia</taxon>
        <taxon>Lophotrochozoa</taxon>
        <taxon>Mollusca</taxon>
        <taxon>Bivalvia</taxon>
        <taxon>Autobranchia</taxon>
        <taxon>Pteriomorphia</taxon>
        <taxon>Ostreida</taxon>
        <taxon>Ostreoidea</taxon>
        <taxon>Ostreidae</taxon>
        <taxon>Magallana</taxon>
    </lineage>
</organism>
<proteinExistence type="predicted"/>
<dbReference type="Proteomes" id="UP000005408">
    <property type="component" value="Unassembled WGS sequence"/>
</dbReference>
<dbReference type="OMA" id="YHRIFIA"/>
<dbReference type="InterPro" id="IPR050680">
    <property type="entry name" value="YpeA/RimI_acetyltransf"/>
</dbReference>
<dbReference type="PANTHER" id="PTHR43420">
    <property type="entry name" value="ACETYLTRANSFERASE"/>
    <property type="match status" value="1"/>
</dbReference>
<reference evidence="5" key="1">
    <citation type="submission" date="2022-08" db="UniProtKB">
        <authorList>
            <consortium name="EnsemblMetazoa"/>
        </authorList>
    </citation>
    <scope>IDENTIFICATION</scope>
    <source>
        <strain evidence="5">05x7-T-G4-1.051#20</strain>
    </source>
</reference>
<protein>
    <recommendedName>
        <fullName evidence="4">N-acetyltransferase domain-containing protein</fullName>
    </recommendedName>
</protein>
<dbReference type="PANTHER" id="PTHR43420:SF47">
    <property type="entry name" value="N-ACETYLTRANSFERASE DOMAIN-CONTAINING PROTEIN"/>
    <property type="match status" value="1"/>
</dbReference>
<name>A0A8W8JDW3_MAGGI</name>
<dbReference type="InterPro" id="IPR000182">
    <property type="entry name" value="GNAT_dom"/>
</dbReference>
<dbReference type="Pfam" id="PF00583">
    <property type="entry name" value="Acetyltransf_1"/>
    <property type="match status" value="1"/>
</dbReference>
<feature type="domain" description="N-acetyltransferase" evidence="4">
    <location>
        <begin position="32"/>
        <end position="233"/>
    </location>
</feature>
<evidence type="ECO:0000256" key="1">
    <source>
        <dbReference type="ARBA" id="ARBA00022679"/>
    </source>
</evidence>
<dbReference type="InterPro" id="IPR016181">
    <property type="entry name" value="Acyl_CoA_acyltransferase"/>
</dbReference>
<dbReference type="SUPFAM" id="SSF55729">
    <property type="entry name" value="Acyl-CoA N-acyltransferases (Nat)"/>
    <property type="match status" value="1"/>
</dbReference>
<dbReference type="PROSITE" id="PS51186">
    <property type="entry name" value="GNAT"/>
    <property type="match status" value="1"/>
</dbReference>
<dbReference type="CDD" id="cd04301">
    <property type="entry name" value="NAT_SF"/>
    <property type="match status" value="1"/>
</dbReference>
<dbReference type="GO" id="GO:0016747">
    <property type="term" value="F:acyltransferase activity, transferring groups other than amino-acyl groups"/>
    <property type="evidence" value="ECO:0007669"/>
    <property type="project" value="InterPro"/>
</dbReference>
<keyword evidence="1" id="KW-0808">Transferase</keyword>